<evidence type="ECO:0000256" key="1">
    <source>
        <dbReference type="ARBA" id="ARBA00005953"/>
    </source>
</evidence>
<dbReference type="PANTHER" id="PTHR31793">
    <property type="entry name" value="4-HYDROXYBENZOYL-COA THIOESTERASE FAMILY MEMBER"/>
    <property type="match status" value="1"/>
</dbReference>
<evidence type="ECO:0000313" key="4">
    <source>
        <dbReference type="Proteomes" id="UP001058860"/>
    </source>
</evidence>
<organism evidence="3 4">
    <name type="scientific">Svornostia abyssi</name>
    <dbReference type="NCBI Taxonomy" id="2898438"/>
    <lineage>
        <taxon>Bacteria</taxon>
        <taxon>Bacillati</taxon>
        <taxon>Actinomycetota</taxon>
        <taxon>Thermoleophilia</taxon>
        <taxon>Solirubrobacterales</taxon>
        <taxon>Baekduiaceae</taxon>
        <taxon>Svornostia</taxon>
    </lineage>
</organism>
<reference evidence="4" key="1">
    <citation type="submission" date="2021-11" db="EMBL/GenBank/DDBJ databases">
        <title>Cultivation dependent microbiological survey of springs from the worlds oldest radium mine currently devoted to the extraction of radon-saturated water.</title>
        <authorList>
            <person name="Kapinusova G."/>
            <person name="Smrhova T."/>
            <person name="Strejcek M."/>
            <person name="Suman J."/>
            <person name="Jani K."/>
            <person name="Pajer P."/>
            <person name="Uhlik O."/>
        </authorList>
    </citation>
    <scope>NUCLEOTIDE SEQUENCE [LARGE SCALE GENOMIC DNA]</scope>
    <source>
        <strain evidence="4">J379</strain>
    </source>
</reference>
<keyword evidence="2" id="KW-0378">Hydrolase</keyword>
<dbReference type="EMBL" id="CP088295">
    <property type="protein sequence ID" value="UUY04746.1"/>
    <property type="molecule type" value="Genomic_DNA"/>
</dbReference>
<dbReference type="InterPro" id="IPR006684">
    <property type="entry name" value="YbgC/YbaW"/>
</dbReference>
<keyword evidence="4" id="KW-1185">Reference proteome</keyword>
<dbReference type="RefSeq" id="WP_353865223.1">
    <property type="nucleotide sequence ID" value="NZ_CP088295.1"/>
</dbReference>
<dbReference type="InterPro" id="IPR050563">
    <property type="entry name" value="4-hydroxybenzoyl-CoA_TE"/>
</dbReference>
<dbReference type="InterPro" id="IPR029069">
    <property type="entry name" value="HotDog_dom_sf"/>
</dbReference>
<dbReference type="PANTHER" id="PTHR31793:SF27">
    <property type="entry name" value="NOVEL THIOESTERASE SUPERFAMILY DOMAIN AND SAPOSIN A-TYPE DOMAIN CONTAINING PROTEIN (0610012H03RIK)"/>
    <property type="match status" value="1"/>
</dbReference>
<dbReference type="NCBIfam" id="TIGR00051">
    <property type="entry name" value="YbgC/FadM family acyl-CoA thioesterase"/>
    <property type="match status" value="1"/>
</dbReference>
<sequence length="132" mass="14481">MPFVHTLRVRFGECDPQGIVFNAHYLAFIDVAVTELMRDLFGSYEQMIDDHGADLVVAEATQRFRAPARGDELLDIALSFPHLGTTSTTMAVAITRNGEAVMDAEVRYVFVDPQTGAKTPIPADIREKLAGA</sequence>
<evidence type="ECO:0000313" key="3">
    <source>
        <dbReference type="EMBL" id="UUY04746.1"/>
    </source>
</evidence>
<dbReference type="SUPFAM" id="SSF54637">
    <property type="entry name" value="Thioesterase/thiol ester dehydrase-isomerase"/>
    <property type="match status" value="1"/>
</dbReference>
<evidence type="ECO:0000256" key="2">
    <source>
        <dbReference type="ARBA" id="ARBA00022801"/>
    </source>
</evidence>
<dbReference type="CDD" id="cd00586">
    <property type="entry name" value="4HBT"/>
    <property type="match status" value="1"/>
</dbReference>
<comment type="similarity">
    <text evidence="1">Belongs to the 4-hydroxybenzoyl-CoA thioesterase family.</text>
</comment>
<dbReference type="Proteomes" id="UP001058860">
    <property type="component" value="Chromosome"/>
</dbReference>
<dbReference type="Pfam" id="PF13279">
    <property type="entry name" value="4HBT_2"/>
    <property type="match status" value="1"/>
</dbReference>
<gene>
    <name evidence="3" type="ORF">LRS13_04230</name>
</gene>
<name>A0ABY5PJB0_9ACTN</name>
<proteinExistence type="inferred from homology"/>
<dbReference type="Gene3D" id="3.10.129.10">
    <property type="entry name" value="Hotdog Thioesterase"/>
    <property type="match status" value="1"/>
</dbReference>
<dbReference type="PIRSF" id="PIRSF003230">
    <property type="entry name" value="YbgC"/>
    <property type="match status" value="1"/>
</dbReference>
<protein>
    <submittedName>
        <fullName evidence="3">Acyl-CoA thioesterase</fullName>
    </submittedName>
</protein>
<accession>A0ABY5PJB0</accession>